<name>A0A1H3FAK5_9RHOB</name>
<dbReference type="AlphaFoldDB" id="A0A1H3FAK5"/>
<dbReference type="NCBIfam" id="NF004781">
    <property type="entry name" value="PRK06127.1"/>
    <property type="match status" value="1"/>
</dbReference>
<dbReference type="EMBL" id="FNMZ01000012">
    <property type="protein sequence ID" value="SDX88083.1"/>
    <property type="molecule type" value="Genomic_DNA"/>
</dbReference>
<gene>
    <name evidence="3" type="ORF">SAMN05444336_11232</name>
</gene>
<protein>
    <submittedName>
        <fullName evidence="3">Enoyl-CoA hydratase/carnithine racemase</fullName>
    </submittedName>
</protein>
<dbReference type="Pfam" id="PF00378">
    <property type="entry name" value="ECH_1"/>
    <property type="match status" value="1"/>
</dbReference>
<dbReference type="PANTHER" id="PTHR11941">
    <property type="entry name" value="ENOYL-COA HYDRATASE-RELATED"/>
    <property type="match status" value="1"/>
</dbReference>
<dbReference type="InterPro" id="IPR029045">
    <property type="entry name" value="ClpP/crotonase-like_dom_sf"/>
</dbReference>
<dbReference type="RefSeq" id="WP_245710678.1">
    <property type="nucleotide sequence ID" value="NZ_FNMZ01000012.1"/>
</dbReference>
<dbReference type="Gene3D" id="1.10.12.10">
    <property type="entry name" value="Lyase 2-enoyl-coa Hydratase, Chain A, domain 2"/>
    <property type="match status" value="1"/>
</dbReference>
<keyword evidence="4" id="KW-1185">Reference proteome</keyword>
<reference evidence="3 4" key="1">
    <citation type="submission" date="2016-10" db="EMBL/GenBank/DDBJ databases">
        <authorList>
            <person name="de Groot N.N."/>
        </authorList>
    </citation>
    <scope>NUCLEOTIDE SEQUENCE [LARGE SCALE GENOMIC DNA]</scope>
    <source>
        <strain evidence="3 4">DSM 17890</strain>
    </source>
</reference>
<dbReference type="STRING" id="356660.SAMN05444336_11232"/>
<dbReference type="PANTHER" id="PTHR11941:SF54">
    <property type="entry name" value="ENOYL-COA HYDRATASE, MITOCHONDRIAL"/>
    <property type="match status" value="1"/>
</dbReference>
<keyword evidence="2" id="KW-0456">Lyase</keyword>
<dbReference type="GO" id="GO:0006635">
    <property type="term" value="P:fatty acid beta-oxidation"/>
    <property type="evidence" value="ECO:0007669"/>
    <property type="project" value="TreeGrafter"/>
</dbReference>
<evidence type="ECO:0000256" key="1">
    <source>
        <dbReference type="ARBA" id="ARBA00005254"/>
    </source>
</evidence>
<dbReference type="Gene3D" id="3.90.226.10">
    <property type="entry name" value="2-enoyl-CoA Hydratase, Chain A, domain 1"/>
    <property type="match status" value="1"/>
</dbReference>
<sequence>MTSMTLPAALSARLDAAIPAPEADGYAPRIVATVEDGIGWMTFSNPRRRNAVTLGMWKQIPLVCEAFEAAPEVRVVALRGEGEASFVSGADISEFDRVRSTPADVASYDVAGKVAGAAILGLKKPTVAVIRTWCIGGGLATALNCDLRFAAENTRFAVPAARLGLGYRYAGIRTLVDIVGAAAAREIFFTARQYDAEEALRMGLISRTAPVEGFEAAAKEYLAQIAGNAPLTVAAAKMAINVALEDKAERDLSDVEAAVAACFASEDYEEGRRAFREKRKPQFKGR</sequence>
<evidence type="ECO:0000313" key="4">
    <source>
        <dbReference type="Proteomes" id="UP000199118"/>
    </source>
</evidence>
<dbReference type="GO" id="GO:0016829">
    <property type="term" value="F:lyase activity"/>
    <property type="evidence" value="ECO:0007669"/>
    <property type="project" value="UniProtKB-KW"/>
</dbReference>
<dbReference type="CDD" id="cd06558">
    <property type="entry name" value="crotonase-like"/>
    <property type="match status" value="1"/>
</dbReference>
<comment type="similarity">
    <text evidence="1">Belongs to the enoyl-CoA hydratase/isomerase family.</text>
</comment>
<accession>A0A1H3FAK5</accession>
<organism evidence="3 4">
    <name type="scientific">Albimonas donghaensis</name>
    <dbReference type="NCBI Taxonomy" id="356660"/>
    <lineage>
        <taxon>Bacteria</taxon>
        <taxon>Pseudomonadati</taxon>
        <taxon>Pseudomonadota</taxon>
        <taxon>Alphaproteobacteria</taxon>
        <taxon>Rhodobacterales</taxon>
        <taxon>Paracoccaceae</taxon>
        <taxon>Albimonas</taxon>
    </lineage>
</organism>
<dbReference type="SUPFAM" id="SSF52096">
    <property type="entry name" value="ClpP/crotonase"/>
    <property type="match status" value="1"/>
</dbReference>
<dbReference type="InterPro" id="IPR001753">
    <property type="entry name" value="Enoyl-CoA_hydra/iso"/>
</dbReference>
<dbReference type="Proteomes" id="UP000199118">
    <property type="component" value="Unassembled WGS sequence"/>
</dbReference>
<evidence type="ECO:0000256" key="2">
    <source>
        <dbReference type="ARBA" id="ARBA00023239"/>
    </source>
</evidence>
<dbReference type="InterPro" id="IPR014748">
    <property type="entry name" value="Enoyl-CoA_hydra_C"/>
</dbReference>
<proteinExistence type="inferred from homology"/>
<evidence type="ECO:0000313" key="3">
    <source>
        <dbReference type="EMBL" id="SDX88083.1"/>
    </source>
</evidence>